<dbReference type="SUPFAM" id="SSF51064">
    <property type="entry name" value="Head domain of nucleotide exchange factor GrpE"/>
    <property type="match status" value="1"/>
</dbReference>
<keyword evidence="4" id="KW-0143">Chaperone</keyword>
<evidence type="ECO:0000256" key="1">
    <source>
        <dbReference type="ARBA" id="ARBA00004305"/>
    </source>
</evidence>
<dbReference type="Gene3D" id="2.30.22.10">
    <property type="entry name" value="Head domain of nucleotide exchange factor GrpE"/>
    <property type="match status" value="1"/>
</dbReference>
<comment type="similarity">
    <text evidence="2 5">Belongs to the GrpE family.</text>
</comment>
<protein>
    <recommendedName>
        <fullName evidence="3">GrpE protein homolog, mitochondrial</fullName>
    </recommendedName>
</protein>
<dbReference type="FunFam" id="2.30.22.10:FF:000002">
    <property type="entry name" value="GrpE protein homolog"/>
    <property type="match status" value="1"/>
</dbReference>
<dbReference type="OrthoDB" id="201635at2759"/>
<dbReference type="EMBL" id="MTSL01000169">
    <property type="protein sequence ID" value="PJF17594.1"/>
    <property type="molecule type" value="Genomic_DNA"/>
</dbReference>
<dbReference type="HAMAP" id="MF_01151">
    <property type="entry name" value="GrpE"/>
    <property type="match status" value="1"/>
</dbReference>
<evidence type="ECO:0000256" key="4">
    <source>
        <dbReference type="ARBA" id="ARBA00023186"/>
    </source>
</evidence>
<gene>
    <name evidence="6" type="ORF">PSACC_02592</name>
</gene>
<dbReference type="Gene3D" id="3.90.20.20">
    <property type="match status" value="1"/>
</dbReference>
<dbReference type="GO" id="GO:0000774">
    <property type="term" value="F:adenyl-nucleotide exchange factor activity"/>
    <property type="evidence" value="ECO:0007669"/>
    <property type="project" value="InterPro"/>
</dbReference>
<dbReference type="CDD" id="cd00446">
    <property type="entry name" value="GrpE"/>
    <property type="match status" value="1"/>
</dbReference>
<dbReference type="GO" id="GO:0005759">
    <property type="term" value="C:mitochondrial matrix"/>
    <property type="evidence" value="ECO:0007669"/>
    <property type="project" value="UniProtKB-SubCell"/>
</dbReference>
<dbReference type="GO" id="GO:0051082">
    <property type="term" value="F:unfolded protein binding"/>
    <property type="evidence" value="ECO:0007669"/>
    <property type="project" value="TreeGrafter"/>
</dbReference>
<dbReference type="Proteomes" id="UP000240830">
    <property type="component" value="Unassembled WGS sequence"/>
</dbReference>
<evidence type="ECO:0000256" key="2">
    <source>
        <dbReference type="ARBA" id="ARBA00009054"/>
    </source>
</evidence>
<evidence type="ECO:0000313" key="7">
    <source>
        <dbReference type="Proteomes" id="UP000240830"/>
    </source>
</evidence>
<dbReference type="GO" id="GO:0042803">
    <property type="term" value="F:protein homodimerization activity"/>
    <property type="evidence" value="ECO:0007669"/>
    <property type="project" value="InterPro"/>
</dbReference>
<dbReference type="STRING" id="1246581.A0A2H9TIK1"/>
<dbReference type="PRINTS" id="PR00773">
    <property type="entry name" value="GRPEPROTEIN"/>
</dbReference>
<dbReference type="Pfam" id="PF01025">
    <property type="entry name" value="GrpE"/>
    <property type="match status" value="1"/>
</dbReference>
<evidence type="ECO:0000313" key="6">
    <source>
        <dbReference type="EMBL" id="PJF17594.1"/>
    </source>
</evidence>
<dbReference type="SUPFAM" id="SSF58014">
    <property type="entry name" value="Coiled-coil domain of nucleotide exchange factor GrpE"/>
    <property type="match status" value="1"/>
</dbReference>
<dbReference type="GO" id="GO:0006457">
    <property type="term" value="P:protein folding"/>
    <property type="evidence" value="ECO:0007669"/>
    <property type="project" value="InterPro"/>
</dbReference>
<keyword evidence="7" id="KW-1185">Reference proteome</keyword>
<dbReference type="PANTHER" id="PTHR21237:SF23">
    <property type="entry name" value="GRPE PROTEIN HOMOLOG, MITOCHONDRIAL"/>
    <property type="match status" value="1"/>
</dbReference>
<comment type="subcellular location">
    <subcellularLocation>
        <location evidence="1">Mitochondrion matrix</location>
    </subcellularLocation>
</comment>
<name>A0A2H9TIK1_9FUNG</name>
<sequence length="133" mass="14789">MENLRQRTKRDIEAASQFAIQRFCKDIVSVADVLEMALGSTKPDTSVPAEKRLDDLVSGLSMTMDELHRVFGRHGLSIIDPMHQKFDPNSHNALYEVPKGDVDAGTIVAVQKKGYMLNQRVIRPADVGVSKKP</sequence>
<organism evidence="6 7">
    <name type="scientific">Paramicrosporidium saccamoebae</name>
    <dbReference type="NCBI Taxonomy" id="1246581"/>
    <lineage>
        <taxon>Eukaryota</taxon>
        <taxon>Fungi</taxon>
        <taxon>Fungi incertae sedis</taxon>
        <taxon>Cryptomycota</taxon>
        <taxon>Cryptomycota incertae sedis</taxon>
        <taxon>Paramicrosporidium</taxon>
    </lineage>
</organism>
<evidence type="ECO:0000256" key="3">
    <source>
        <dbReference type="ARBA" id="ARBA00014521"/>
    </source>
</evidence>
<evidence type="ECO:0000256" key="5">
    <source>
        <dbReference type="RuleBase" id="RU004478"/>
    </source>
</evidence>
<dbReference type="InterPro" id="IPR009012">
    <property type="entry name" value="GrpE_head"/>
</dbReference>
<dbReference type="InterPro" id="IPR013805">
    <property type="entry name" value="GrpE_CC"/>
</dbReference>
<dbReference type="InterPro" id="IPR000740">
    <property type="entry name" value="GrpE"/>
</dbReference>
<comment type="caution">
    <text evidence="6">The sequence shown here is derived from an EMBL/GenBank/DDBJ whole genome shotgun (WGS) entry which is preliminary data.</text>
</comment>
<dbReference type="GO" id="GO:0051087">
    <property type="term" value="F:protein-folding chaperone binding"/>
    <property type="evidence" value="ECO:0007669"/>
    <property type="project" value="InterPro"/>
</dbReference>
<accession>A0A2H9TIK1</accession>
<dbReference type="PANTHER" id="PTHR21237">
    <property type="entry name" value="GRPE PROTEIN"/>
    <property type="match status" value="1"/>
</dbReference>
<reference evidence="6 7" key="1">
    <citation type="submission" date="2016-10" db="EMBL/GenBank/DDBJ databases">
        <title>The genome of Paramicrosporidium saccamoebae is the missing link in understanding Cryptomycota and Microsporidia evolution.</title>
        <authorList>
            <person name="Quandt C.A."/>
            <person name="Beaudet D."/>
            <person name="Corsaro D."/>
            <person name="Michel R."/>
            <person name="Corradi N."/>
            <person name="James T."/>
        </authorList>
    </citation>
    <scope>NUCLEOTIDE SEQUENCE [LARGE SCALE GENOMIC DNA]</scope>
    <source>
        <strain evidence="6 7">KSL3</strain>
    </source>
</reference>
<proteinExistence type="inferred from homology"/>
<dbReference type="AlphaFoldDB" id="A0A2H9TIK1"/>